<dbReference type="AlphaFoldDB" id="A0A9X1RKD0"/>
<feature type="region of interest" description="Disordered" evidence="1">
    <location>
        <begin position="1"/>
        <end position="22"/>
    </location>
</feature>
<accession>A0A9X1RKD0</accession>
<proteinExistence type="predicted"/>
<comment type="caution">
    <text evidence="2">The sequence shown here is derived from an EMBL/GenBank/DDBJ whole genome shotgun (WGS) entry which is preliminary data.</text>
</comment>
<reference evidence="2" key="1">
    <citation type="submission" date="2022-01" db="EMBL/GenBank/DDBJ databases">
        <title>Genome sequnece data of strain Bradyrhizobium sp. nov.</title>
        <authorList>
            <person name="Zhang J."/>
        </authorList>
    </citation>
    <scope>NUCLEOTIDE SEQUENCE</scope>
    <source>
        <strain evidence="2">WYCCWR 13023</strain>
    </source>
</reference>
<gene>
    <name evidence="2" type="ORF">L6654_41270</name>
</gene>
<dbReference type="EMBL" id="JAKLTY010000057">
    <property type="protein sequence ID" value="MCG2632997.1"/>
    <property type="molecule type" value="Genomic_DNA"/>
</dbReference>
<evidence type="ECO:0000313" key="3">
    <source>
        <dbReference type="Proteomes" id="UP001139054"/>
    </source>
</evidence>
<sequence>MDGLNEFGRIDAGDSLELHEDSPSMRQEIGKGMSVLELDVTGDNQLHCF</sequence>
<evidence type="ECO:0000313" key="2">
    <source>
        <dbReference type="EMBL" id="MCG2632997.1"/>
    </source>
</evidence>
<evidence type="ECO:0000256" key="1">
    <source>
        <dbReference type="SAM" id="MobiDB-lite"/>
    </source>
</evidence>
<organism evidence="2 3">
    <name type="scientific">Bradyrhizobium zhengyangense</name>
    <dbReference type="NCBI Taxonomy" id="2911009"/>
    <lineage>
        <taxon>Bacteria</taxon>
        <taxon>Pseudomonadati</taxon>
        <taxon>Pseudomonadota</taxon>
        <taxon>Alphaproteobacteria</taxon>
        <taxon>Hyphomicrobiales</taxon>
        <taxon>Nitrobacteraceae</taxon>
        <taxon>Bradyrhizobium</taxon>
    </lineage>
</organism>
<protein>
    <submittedName>
        <fullName evidence="2">Uncharacterized protein</fullName>
    </submittedName>
</protein>
<dbReference type="RefSeq" id="WP_237892112.1">
    <property type="nucleotide sequence ID" value="NZ_JAKLTY010000057.1"/>
</dbReference>
<dbReference type="Proteomes" id="UP001139054">
    <property type="component" value="Unassembled WGS sequence"/>
</dbReference>
<feature type="compositionally biased region" description="Basic and acidic residues" evidence="1">
    <location>
        <begin position="8"/>
        <end position="22"/>
    </location>
</feature>
<name>A0A9X1RKD0_9BRAD</name>